<accession>A0A2G2YWH4</accession>
<feature type="region of interest" description="Disordered" evidence="1">
    <location>
        <begin position="1"/>
        <end position="33"/>
    </location>
</feature>
<dbReference type="STRING" id="4072.A0A2G2YWH4"/>
<sequence length="211" mass="23827">MASNMINKAKSGYKGAKTLEKPSESSSLEEISNMDDPVIESKKQWKSPIQRNHLPAQGMTLEFTVPTIRIGRQLWSYAKLRWNLKQIYAQNGITSLTISEGMVVTKRYYIESEILDFYKQLLGVSVNSLPVVNPVVIRDGLTLNRAQQLYLVKFVLRQEVRDALQGISNVKAPGYDRFNALLFKQSWHIIGEEITDMTSSRPCSSSSHGTS</sequence>
<name>A0A2G2YWH4_CAPAN</name>
<dbReference type="Gramene" id="PHT74089">
    <property type="protein sequence ID" value="PHT74089"/>
    <property type="gene ID" value="T459_21366"/>
</dbReference>
<keyword evidence="3" id="KW-1185">Reference proteome</keyword>
<dbReference type="EMBL" id="AYRZ02000008">
    <property type="protein sequence ID" value="PHT74089.1"/>
    <property type="molecule type" value="Genomic_DNA"/>
</dbReference>
<dbReference type="AlphaFoldDB" id="A0A2G2YWH4"/>
<evidence type="ECO:0000256" key="1">
    <source>
        <dbReference type="SAM" id="MobiDB-lite"/>
    </source>
</evidence>
<organism evidence="2 3">
    <name type="scientific">Capsicum annuum</name>
    <name type="common">Capsicum pepper</name>
    <dbReference type="NCBI Taxonomy" id="4072"/>
    <lineage>
        <taxon>Eukaryota</taxon>
        <taxon>Viridiplantae</taxon>
        <taxon>Streptophyta</taxon>
        <taxon>Embryophyta</taxon>
        <taxon>Tracheophyta</taxon>
        <taxon>Spermatophyta</taxon>
        <taxon>Magnoliopsida</taxon>
        <taxon>eudicotyledons</taxon>
        <taxon>Gunneridae</taxon>
        <taxon>Pentapetalae</taxon>
        <taxon>asterids</taxon>
        <taxon>lamiids</taxon>
        <taxon>Solanales</taxon>
        <taxon>Solanaceae</taxon>
        <taxon>Solanoideae</taxon>
        <taxon>Capsiceae</taxon>
        <taxon>Capsicum</taxon>
    </lineage>
</organism>
<reference evidence="2 3" key="1">
    <citation type="journal article" date="2014" name="Nat. Genet.">
        <title>Genome sequence of the hot pepper provides insights into the evolution of pungency in Capsicum species.</title>
        <authorList>
            <person name="Kim S."/>
            <person name="Park M."/>
            <person name="Yeom S.I."/>
            <person name="Kim Y.M."/>
            <person name="Lee J.M."/>
            <person name="Lee H.A."/>
            <person name="Seo E."/>
            <person name="Choi J."/>
            <person name="Cheong K."/>
            <person name="Kim K.T."/>
            <person name="Jung K."/>
            <person name="Lee G.W."/>
            <person name="Oh S.K."/>
            <person name="Bae C."/>
            <person name="Kim S.B."/>
            <person name="Lee H.Y."/>
            <person name="Kim S.Y."/>
            <person name="Kim M.S."/>
            <person name="Kang B.C."/>
            <person name="Jo Y.D."/>
            <person name="Yang H.B."/>
            <person name="Jeong H.J."/>
            <person name="Kang W.H."/>
            <person name="Kwon J.K."/>
            <person name="Shin C."/>
            <person name="Lim J.Y."/>
            <person name="Park J.H."/>
            <person name="Huh J.H."/>
            <person name="Kim J.S."/>
            <person name="Kim B.D."/>
            <person name="Cohen O."/>
            <person name="Paran I."/>
            <person name="Suh M.C."/>
            <person name="Lee S.B."/>
            <person name="Kim Y.K."/>
            <person name="Shin Y."/>
            <person name="Noh S.J."/>
            <person name="Park J."/>
            <person name="Seo Y.S."/>
            <person name="Kwon S.Y."/>
            <person name="Kim H.A."/>
            <person name="Park J.M."/>
            <person name="Kim H.J."/>
            <person name="Choi S.B."/>
            <person name="Bosland P.W."/>
            <person name="Reeves G."/>
            <person name="Jo S.H."/>
            <person name="Lee B.W."/>
            <person name="Cho H.T."/>
            <person name="Choi H.S."/>
            <person name="Lee M.S."/>
            <person name="Yu Y."/>
            <person name="Do Choi Y."/>
            <person name="Park B.S."/>
            <person name="van Deynze A."/>
            <person name="Ashrafi H."/>
            <person name="Hill T."/>
            <person name="Kim W.T."/>
            <person name="Pai H.S."/>
            <person name="Ahn H.K."/>
            <person name="Yeam I."/>
            <person name="Giovannoni J.J."/>
            <person name="Rose J.K."/>
            <person name="Sorensen I."/>
            <person name="Lee S.J."/>
            <person name="Kim R.W."/>
            <person name="Choi I.Y."/>
            <person name="Choi B.S."/>
            <person name="Lim J.S."/>
            <person name="Lee Y.H."/>
            <person name="Choi D."/>
        </authorList>
    </citation>
    <scope>NUCLEOTIDE SEQUENCE [LARGE SCALE GENOMIC DNA]</scope>
    <source>
        <strain evidence="3">cv. CM334</strain>
    </source>
</reference>
<protein>
    <submittedName>
        <fullName evidence="2">Uncharacterized protein</fullName>
    </submittedName>
</protein>
<reference evidence="2 3" key="2">
    <citation type="journal article" date="2017" name="Genome Biol.">
        <title>New reference genome sequences of hot pepper reveal the massive evolution of plant disease-resistance genes by retroduplication.</title>
        <authorList>
            <person name="Kim S."/>
            <person name="Park J."/>
            <person name="Yeom S.I."/>
            <person name="Kim Y.M."/>
            <person name="Seo E."/>
            <person name="Kim K.T."/>
            <person name="Kim M.S."/>
            <person name="Lee J.M."/>
            <person name="Cheong K."/>
            <person name="Shin H.S."/>
            <person name="Kim S.B."/>
            <person name="Han K."/>
            <person name="Lee J."/>
            <person name="Park M."/>
            <person name="Lee H.A."/>
            <person name="Lee H.Y."/>
            <person name="Lee Y."/>
            <person name="Oh S."/>
            <person name="Lee J.H."/>
            <person name="Choi E."/>
            <person name="Choi E."/>
            <person name="Lee S.E."/>
            <person name="Jeon J."/>
            <person name="Kim H."/>
            <person name="Choi G."/>
            <person name="Song H."/>
            <person name="Lee J."/>
            <person name="Lee S.C."/>
            <person name="Kwon J.K."/>
            <person name="Lee H.Y."/>
            <person name="Koo N."/>
            <person name="Hong Y."/>
            <person name="Kim R.W."/>
            <person name="Kang W.H."/>
            <person name="Huh J.H."/>
            <person name="Kang B.C."/>
            <person name="Yang T.J."/>
            <person name="Lee Y.H."/>
            <person name="Bennetzen J.L."/>
            <person name="Choi D."/>
        </authorList>
    </citation>
    <scope>NUCLEOTIDE SEQUENCE [LARGE SCALE GENOMIC DNA]</scope>
    <source>
        <strain evidence="3">cv. CM334</strain>
    </source>
</reference>
<evidence type="ECO:0000313" key="2">
    <source>
        <dbReference type="EMBL" id="PHT74089.1"/>
    </source>
</evidence>
<dbReference type="Proteomes" id="UP000222542">
    <property type="component" value="Unassembled WGS sequence"/>
</dbReference>
<comment type="caution">
    <text evidence="2">The sequence shown here is derived from an EMBL/GenBank/DDBJ whole genome shotgun (WGS) entry which is preliminary data.</text>
</comment>
<proteinExistence type="predicted"/>
<evidence type="ECO:0000313" key="3">
    <source>
        <dbReference type="Proteomes" id="UP000222542"/>
    </source>
</evidence>
<gene>
    <name evidence="2" type="ORF">T459_21366</name>
</gene>